<evidence type="ECO:0000313" key="3">
    <source>
        <dbReference type="Proteomes" id="UP001596303"/>
    </source>
</evidence>
<dbReference type="EC" id="1.2.99.6" evidence="2"/>
<sequence length="730" mass="78593">MKFDQAVEGDFVKDVDLIGKSTPRIDGPLKTTGYAPYAYERHEVASGQLVGYPVFSGVARGTITGMDFSEAKKAPGYVGHVSTLDMDQLPTSNWNTAPLFGGAKVTHYHQAIAIVVAKTFEQARAAAHLVKVNYSPENVVYDLSEALKNLPADATSEKQRVGDFDSAFAEAEVKLDETYSTPAHSHAMMEAHASIAKWDGEKLTLWTSNQMIQWNVVALATTLDMPVENIRVDSPFLGGGFGAKLFLRADGVLAALAAKKVGKPVKIMLPRPYVANNTTHRPATIQDIKIGARRDGTITAIYHKGKSGNLPGGSPEGCTAQTEKFYAGENRLVLHDLAEVFLPEGNAMRAPGETSGLMALEIAMDEMAEKLGMDPVEFRIKNDIQVDPAEPSKKFSQRNFVECLRTGADRFGWADRNKTPGSLRDGQWLIGHGMAGGYRGAPIMDSGARIRLQSNGRLVVETDMTDIGTGSYTIIAQTAAEVMGLPLDMVDVDLGDSNHPVSAGSGGQWGAASSTAGVYAACLKLQKTIAERLDEKVEDVRFEDGKVFFANTHMPLGRLAAGSELVVEDKMEVGEFRQNYIVSTFAGHFVEAAVHVATGEIRVRRMLAACDAGRILNPLSARSQVIGGMTMGVGAAIMEDLIPDTRFGFFANHDLAGYEVPVHMDIPEQDVIFIEGKDPISGPLQAKGVGELGLCGVSAAVANAVYNATGVRIRDYPITLDKYLAELPQI</sequence>
<dbReference type="Proteomes" id="UP001596303">
    <property type="component" value="Unassembled WGS sequence"/>
</dbReference>
<dbReference type="PANTHER" id="PTHR11908:SF123">
    <property type="entry name" value="ALDEHYDE OXIDOREDUCTASE MOLYBDENUM-BINDING SUBUNIT PAOC"/>
    <property type="match status" value="1"/>
</dbReference>
<gene>
    <name evidence="2" type="primary">paoC</name>
    <name evidence="2" type="ORF">ACFQDM_16800</name>
</gene>
<dbReference type="SMART" id="SM01008">
    <property type="entry name" value="Ald_Xan_dh_C"/>
    <property type="match status" value="1"/>
</dbReference>
<keyword evidence="3" id="KW-1185">Reference proteome</keyword>
<organism evidence="2 3">
    <name type="scientific">Ponticaulis profundi</name>
    <dbReference type="NCBI Taxonomy" id="2665222"/>
    <lineage>
        <taxon>Bacteria</taxon>
        <taxon>Pseudomonadati</taxon>
        <taxon>Pseudomonadota</taxon>
        <taxon>Alphaproteobacteria</taxon>
        <taxon>Hyphomonadales</taxon>
        <taxon>Hyphomonadaceae</taxon>
        <taxon>Ponticaulis</taxon>
    </lineage>
</organism>
<dbReference type="SUPFAM" id="SSF54665">
    <property type="entry name" value="CO dehydrogenase molybdoprotein N-domain-like"/>
    <property type="match status" value="1"/>
</dbReference>
<dbReference type="InterPro" id="IPR037165">
    <property type="entry name" value="AldOxase/xan_DH_Mopterin-bd_sf"/>
</dbReference>
<dbReference type="Gene3D" id="3.30.365.10">
    <property type="entry name" value="Aldehyde oxidase/xanthine dehydrogenase, molybdopterin binding domain"/>
    <property type="match status" value="4"/>
</dbReference>
<feature type="domain" description="Aldehyde oxidase/xanthine dehydrogenase a/b hammerhead" evidence="1">
    <location>
        <begin position="32"/>
        <end position="138"/>
    </location>
</feature>
<dbReference type="PANTHER" id="PTHR11908">
    <property type="entry name" value="XANTHINE DEHYDROGENASE"/>
    <property type="match status" value="1"/>
</dbReference>
<dbReference type="InterPro" id="IPR036856">
    <property type="entry name" value="Ald_Oxase/Xan_DH_a/b_sf"/>
</dbReference>
<name>A0ABW1SDV2_9PROT</name>
<dbReference type="EMBL" id="JBHSSW010000066">
    <property type="protein sequence ID" value="MFC6199740.1"/>
    <property type="molecule type" value="Genomic_DNA"/>
</dbReference>
<dbReference type="SUPFAM" id="SSF56003">
    <property type="entry name" value="Molybdenum cofactor-binding domain"/>
    <property type="match status" value="1"/>
</dbReference>
<dbReference type="Pfam" id="PF02738">
    <property type="entry name" value="MoCoBD_1"/>
    <property type="match status" value="1"/>
</dbReference>
<evidence type="ECO:0000313" key="2">
    <source>
        <dbReference type="EMBL" id="MFC6199740.1"/>
    </source>
</evidence>
<dbReference type="InterPro" id="IPR049648">
    <property type="entry name" value="PaoC-like"/>
</dbReference>
<dbReference type="Gene3D" id="3.90.1170.50">
    <property type="entry name" value="Aldehyde oxidase/xanthine dehydrogenase, a/b hammerhead"/>
    <property type="match status" value="1"/>
</dbReference>
<dbReference type="GO" id="GO:0047770">
    <property type="term" value="F:carboxylate reductase activity"/>
    <property type="evidence" value="ECO:0007669"/>
    <property type="project" value="UniProtKB-EC"/>
</dbReference>
<proteinExistence type="predicted"/>
<dbReference type="RefSeq" id="WP_377381118.1">
    <property type="nucleotide sequence ID" value="NZ_JBHSSW010000066.1"/>
</dbReference>
<dbReference type="Pfam" id="PF01315">
    <property type="entry name" value="Ald_Xan_dh_C"/>
    <property type="match status" value="1"/>
</dbReference>
<dbReference type="InterPro" id="IPR008274">
    <property type="entry name" value="AldOxase/xan_DH_MoCoBD1"/>
</dbReference>
<protein>
    <submittedName>
        <fullName evidence="2">Aldehyde oxidoreductase molybdenum-binding subunit PaoC</fullName>
        <ecNumber evidence="2">1.2.99.6</ecNumber>
    </submittedName>
</protein>
<dbReference type="InterPro" id="IPR046867">
    <property type="entry name" value="AldOxase/xan_DH_MoCoBD2"/>
</dbReference>
<evidence type="ECO:0000259" key="1">
    <source>
        <dbReference type="SMART" id="SM01008"/>
    </source>
</evidence>
<accession>A0ABW1SDV2</accession>
<reference evidence="3" key="1">
    <citation type="journal article" date="2019" name="Int. J. Syst. Evol. Microbiol.">
        <title>The Global Catalogue of Microorganisms (GCM) 10K type strain sequencing project: providing services to taxonomists for standard genome sequencing and annotation.</title>
        <authorList>
            <consortium name="The Broad Institute Genomics Platform"/>
            <consortium name="The Broad Institute Genome Sequencing Center for Infectious Disease"/>
            <person name="Wu L."/>
            <person name="Ma J."/>
        </authorList>
    </citation>
    <scope>NUCLEOTIDE SEQUENCE [LARGE SCALE GENOMIC DNA]</scope>
    <source>
        <strain evidence="3">CGMCC-1.15741</strain>
    </source>
</reference>
<dbReference type="Pfam" id="PF20256">
    <property type="entry name" value="MoCoBD_2"/>
    <property type="match status" value="1"/>
</dbReference>
<dbReference type="InterPro" id="IPR016208">
    <property type="entry name" value="Ald_Oxase/xanthine_DH-like"/>
</dbReference>
<comment type="caution">
    <text evidence="2">The sequence shown here is derived from an EMBL/GenBank/DDBJ whole genome shotgun (WGS) entry which is preliminary data.</text>
</comment>
<keyword evidence="2" id="KW-0560">Oxidoreductase</keyword>
<dbReference type="NCBIfam" id="NF041671">
    <property type="entry name" value="peri_hyde_PaoC"/>
    <property type="match status" value="1"/>
</dbReference>
<dbReference type="InterPro" id="IPR000674">
    <property type="entry name" value="Ald_Oxase/Xan_DH_a/b"/>
</dbReference>